<accession>A0AAD1XQG0</accession>
<keyword evidence="3" id="KW-1185">Reference proteome</keyword>
<organism evidence="2 3">
    <name type="scientific">Euplotes crassus</name>
    <dbReference type="NCBI Taxonomy" id="5936"/>
    <lineage>
        <taxon>Eukaryota</taxon>
        <taxon>Sar</taxon>
        <taxon>Alveolata</taxon>
        <taxon>Ciliophora</taxon>
        <taxon>Intramacronucleata</taxon>
        <taxon>Spirotrichea</taxon>
        <taxon>Hypotrichia</taxon>
        <taxon>Euplotida</taxon>
        <taxon>Euplotidae</taxon>
        <taxon>Moneuplotes</taxon>
    </lineage>
</organism>
<evidence type="ECO:0000313" key="3">
    <source>
        <dbReference type="Proteomes" id="UP001295684"/>
    </source>
</evidence>
<evidence type="ECO:0000313" key="2">
    <source>
        <dbReference type="EMBL" id="CAI2376949.1"/>
    </source>
</evidence>
<feature type="compositionally biased region" description="Polar residues" evidence="1">
    <location>
        <begin position="1"/>
        <end position="14"/>
    </location>
</feature>
<dbReference type="EMBL" id="CAMPGE010018540">
    <property type="protein sequence ID" value="CAI2376949.1"/>
    <property type="molecule type" value="Genomic_DNA"/>
</dbReference>
<gene>
    <name evidence="2" type="ORF">ECRASSUSDP1_LOCUS18326</name>
</gene>
<proteinExistence type="predicted"/>
<sequence length="42" mass="4640">MRLKITSCSKTRGSLDSEEGTARQDPKHAAGRATCCCKHELY</sequence>
<name>A0AAD1XQG0_EUPCR</name>
<evidence type="ECO:0000256" key="1">
    <source>
        <dbReference type="SAM" id="MobiDB-lite"/>
    </source>
</evidence>
<dbReference type="Proteomes" id="UP001295684">
    <property type="component" value="Unassembled WGS sequence"/>
</dbReference>
<comment type="caution">
    <text evidence="2">The sequence shown here is derived from an EMBL/GenBank/DDBJ whole genome shotgun (WGS) entry which is preliminary data.</text>
</comment>
<protein>
    <submittedName>
        <fullName evidence="2">Uncharacterized protein</fullName>
    </submittedName>
</protein>
<feature type="region of interest" description="Disordered" evidence="1">
    <location>
        <begin position="1"/>
        <end position="29"/>
    </location>
</feature>
<dbReference type="AlphaFoldDB" id="A0AAD1XQG0"/>
<reference evidence="2" key="1">
    <citation type="submission" date="2023-07" db="EMBL/GenBank/DDBJ databases">
        <authorList>
            <consortium name="AG Swart"/>
            <person name="Singh M."/>
            <person name="Singh A."/>
            <person name="Seah K."/>
            <person name="Emmerich C."/>
        </authorList>
    </citation>
    <scope>NUCLEOTIDE SEQUENCE</scope>
    <source>
        <strain evidence="2">DP1</strain>
    </source>
</reference>